<keyword evidence="2" id="KW-0597">Phosphoprotein</keyword>
<comment type="caution">
    <text evidence="4">The sequence shown here is derived from an EMBL/GenBank/DDBJ whole genome shotgun (WGS) entry which is preliminary data.</text>
</comment>
<keyword evidence="5" id="KW-1185">Reference proteome</keyword>
<protein>
    <submittedName>
        <fullName evidence="4">Acyl carrier protein</fullName>
    </submittedName>
</protein>
<keyword evidence="1" id="KW-0596">Phosphopantetheine</keyword>
<dbReference type="InterPro" id="IPR020806">
    <property type="entry name" value="PKS_PP-bd"/>
</dbReference>
<name>A0ABV9XQV6_9PSEU</name>
<evidence type="ECO:0000313" key="4">
    <source>
        <dbReference type="EMBL" id="MFC5052318.1"/>
    </source>
</evidence>
<evidence type="ECO:0000259" key="3">
    <source>
        <dbReference type="PROSITE" id="PS50075"/>
    </source>
</evidence>
<organism evidence="4 5">
    <name type="scientific">Saccharothrix xinjiangensis</name>
    <dbReference type="NCBI Taxonomy" id="204798"/>
    <lineage>
        <taxon>Bacteria</taxon>
        <taxon>Bacillati</taxon>
        <taxon>Actinomycetota</taxon>
        <taxon>Actinomycetes</taxon>
        <taxon>Pseudonocardiales</taxon>
        <taxon>Pseudonocardiaceae</taxon>
        <taxon>Saccharothrix</taxon>
    </lineage>
</organism>
<feature type="domain" description="Carrier" evidence="3">
    <location>
        <begin position="1"/>
        <end position="78"/>
    </location>
</feature>
<dbReference type="EMBL" id="JBHSJB010000003">
    <property type="protein sequence ID" value="MFC5052318.1"/>
    <property type="molecule type" value="Genomic_DNA"/>
</dbReference>
<dbReference type="Gene3D" id="1.10.1200.10">
    <property type="entry name" value="ACP-like"/>
    <property type="match status" value="1"/>
</dbReference>
<dbReference type="SMART" id="SM00823">
    <property type="entry name" value="PKS_PP"/>
    <property type="match status" value="1"/>
</dbReference>
<proteinExistence type="predicted"/>
<dbReference type="SUPFAM" id="SSF47336">
    <property type="entry name" value="ACP-like"/>
    <property type="match status" value="1"/>
</dbReference>
<evidence type="ECO:0000313" key="5">
    <source>
        <dbReference type="Proteomes" id="UP001595833"/>
    </source>
</evidence>
<dbReference type="InterPro" id="IPR036736">
    <property type="entry name" value="ACP-like_sf"/>
</dbReference>
<evidence type="ECO:0000256" key="2">
    <source>
        <dbReference type="ARBA" id="ARBA00022553"/>
    </source>
</evidence>
<dbReference type="InterPro" id="IPR009081">
    <property type="entry name" value="PP-bd_ACP"/>
</dbReference>
<dbReference type="Pfam" id="PF00550">
    <property type="entry name" value="PP-binding"/>
    <property type="match status" value="1"/>
</dbReference>
<reference evidence="5" key="1">
    <citation type="journal article" date="2019" name="Int. J. Syst. Evol. Microbiol.">
        <title>The Global Catalogue of Microorganisms (GCM) 10K type strain sequencing project: providing services to taxonomists for standard genome sequencing and annotation.</title>
        <authorList>
            <consortium name="The Broad Institute Genomics Platform"/>
            <consortium name="The Broad Institute Genome Sequencing Center for Infectious Disease"/>
            <person name="Wu L."/>
            <person name="Ma J."/>
        </authorList>
    </citation>
    <scope>NUCLEOTIDE SEQUENCE [LARGE SCALE GENOMIC DNA]</scope>
    <source>
        <strain evidence="5">KCTC 12848</strain>
    </source>
</reference>
<dbReference type="PROSITE" id="PS50075">
    <property type="entry name" value="CARRIER"/>
    <property type="match status" value="1"/>
</dbReference>
<evidence type="ECO:0000256" key="1">
    <source>
        <dbReference type="ARBA" id="ARBA00022450"/>
    </source>
</evidence>
<gene>
    <name evidence="4" type="ORF">ACFPFM_00975</name>
</gene>
<dbReference type="RefSeq" id="WP_344034813.1">
    <property type="nucleotide sequence ID" value="NZ_BAAAKE010000002.1"/>
</dbReference>
<accession>A0ABV9XQV6</accession>
<dbReference type="Proteomes" id="UP001595833">
    <property type="component" value="Unassembled WGS sequence"/>
</dbReference>
<sequence>MDVEARLSAIRADVAEVLAVEPDRSLDEVPLLELGADSLCMVEIAARLREAHGVEVTPETLFEARTIKDLARLADRGGR</sequence>